<dbReference type="AlphaFoldDB" id="A0A3A6T241"/>
<dbReference type="Proteomes" id="UP000273022">
    <property type="component" value="Unassembled WGS sequence"/>
</dbReference>
<dbReference type="RefSeq" id="WP_121855212.1">
    <property type="nucleotide sequence ID" value="NZ_CP037952.1"/>
</dbReference>
<dbReference type="EMBL" id="QYYH01000220">
    <property type="protein sequence ID" value="RJY02329.1"/>
    <property type="molecule type" value="Genomic_DNA"/>
</dbReference>
<keyword evidence="2" id="KW-1185">Reference proteome</keyword>
<evidence type="ECO:0000313" key="1">
    <source>
        <dbReference type="EMBL" id="RJY02329.1"/>
    </source>
</evidence>
<proteinExistence type="predicted"/>
<organism evidence="1 2">
    <name type="scientific">Parashewanella spongiae</name>
    <dbReference type="NCBI Taxonomy" id="342950"/>
    <lineage>
        <taxon>Bacteria</taxon>
        <taxon>Pseudomonadati</taxon>
        <taxon>Pseudomonadota</taxon>
        <taxon>Gammaproteobacteria</taxon>
        <taxon>Alteromonadales</taxon>
        <taxon>Shewanellaceae</taxon>
        <taxon>Parashewanella</taxon>
    </lineage>
</organism>
<accession>A0A3A6T241</accession>
<sequence>MIPAHLRPVQTPNLYELRNQDNELQELPDNDSDEDSFSDTVVSIPLRHLPTCIRDIRAQSGEVILNLSTKPQQPLMPSLDCRLEEEQPTTQSVTFPIEPLFRTRKQMLHYCFRQLNSKEKETYTKLLEGNEVILSAVKLATCSLENKCLIKPYCLFLMETKVNYNFSQAARAINDVGINNHLRQDRPFSSEFLQNLFFTGAISEIHSLTYVYERFLGKLAEYCQTKEGETEVARRHLVSYLLDTKHPNDAVRAINRLKTINNPYTKEQVWRIYHMEHLLGLLDIEELIYQLRATGHKDSNSTEKVFFLANQGDKVALERYILFYREEKHLHNGKIASKLSGNVNIPKLKRNRNWKAHMVEQFLLHKSVTIEEPEWYKELVLSAKLTHLEEAPTLVKRKRNIKKLPSAVNPKKAKLALHKV</sequence>
<name>A0A3A6T241_9GAMM</name>
<gene>
    <name evidence="1" type="ORF">D5R81_19345</name>
</gene>
<reference evidence="1 2" key="1">
    <citation type="submission" date="2018-09" db="EMBL/GenBank/DDBJ databases">
        <title>Phylogeny of the Shewanellaceae, and recommendation for two new genera, Pseudoshewanella and Parashewanella.</title>
        <authorList>
            <person name="Wang G."/>
        </authorList>
    </citation>
    <scope>NUCLEOTIDE SEQUENCE [LARGE SCALE GENOMIC DNA]</scope>
    <source>
        <strain evidence="1 2">KCTC 22492</strain>
    </source>
</reference>
<evidence type="ECO:0000313" key="2">
    <source>
        <dbReference type="Proteomes" id="UP000273022"/>
    </source>
</evidence>
<protein>
    <submittedName>
        <fullName evidence="1">Uncharacterized protein</fullName>
    </submittedName>
</protein>
<comment type="caution">
    <text evidence="1">The sequence shown here is derived from an EMBL/GenBank/DDBJ whole genome shotgun (WGS) entry which is preliminary data.</text>
</comment>